<reference evidence="2" key="2">
    <citation type="submission" date="2021-04" db="EMBL/GenBank/DDBJ databases">
        <authorList>
            <person name="Gilroy R."/>
        </authorList>
    </citation>
    <scope>NUCLEOTIDE SEQUENCE</scope>
    <source>
        <strain evidence="2">14324</strain>
    </source>
</reference>
<keyword evidence="1" id="KW-1133">Transmembrane helix</keyword>
<accession>A0A9D2IUC0</accession>
<evidence type="ECO:0000313" key="3">
    <source>
        <dbReference type="Proteomes" id="UP000824041"/>
    </source>
</evidence>
<sequence length="104" mass="11272">MAKRYRYAFVKKKEAAKGKLSVGLGAASVLLFGAAVLTAFFLKESYLFIPGGISLFAALLSAYGFIMGLYSFSEEKRMHRTSIIGSIGNGIIMVGWLGFFLMGV</sequence>
<dbReference type="AlphaFoldDB" id="A0A9D2IUC0"/>
<dbReference type="EMBL" id="DXBU01000136">
    <property type="protein sequence ID" value="HIZ23130.1"/>
    <property type="molecule type" value="Genomic_DNA"/>
</dbReference>
<protein>
    <submittedName>
        <fullName evidence="2">Uncharacterized protein</fullName>
    </submittedName>
</protein>
<keyword evidence="1" id="KW-0812">Transmembrane</keyword>
<keyword evidence="1" id="KW-0472">Membrane</keyword>
<proteinExistence type="predicted"/>
<feature type="transmembrane region" description="Helical" evidence="1">
    <location>
        <begin position="48"/>
        <end position="70"/>
    </location>
</feature>
<gene>
    <name evidence="2" type="ORF">IAA21_10100</name>
</gene>
<comment type="caution">
    <text evidence="2">The sequence shown here is derived from an EMBL/GenBank/DDBJ whole genome shotgun (WGS) entry which is preliminary data.</text>
</comment>
<organism evidence="2 3">
    <name type="scientific">Candidatus Blautia faecigallinarum</name>
    <dbReference type="NCBI Taxonomy" id="2838488"/>
    <lineage>
        <taxon>Bacteria</taxon>
        <taxon>Bacillati</taxon>
        <taxon>Bacillota</taxon>
        <taxon>Clostridia</taxon>
        <taxon>Lachnospirales</taxon>
        <taxon>Lachnospiraceae</taxon>
        <taxon>Blautia</taxon>
    </lineage>
</organism>
<dbReference type="Proteomes" id="UP000824041">
    <property type="component" value="Unassembled WGS sequence"/>
</dbReference>
<feature type="transmembrane region" description="Helical" evidence="1">
    <location>
        <begin position="20"/>
        <end position="42"/>
    </location>
</feature>
<name>A0A9D2IUC0_9FIRM</name>
<reference evidence="2" key="1">
    <citation type="journal article" date="2021" name="PeerJ">
        <title>Extensive microbial diversity within the chicken gut microbiome revealed by metagenomics and culture.</title>
        <authorList>
            <person name="Gilroy R."/>
            <person name="Ravi A."/>
            <person name="Getino M."/>
            <person name="Pursley I."/>
            <person name="Horton D.L."/>
            <person name="Alikhan N.F."/>
            <person name="Baker D."/>
            <person name="Gharbi K."/>
            <person name="Hall N."/>
            <person name="Watson M."/>
            <person name="Adriaenssens E.M."/>
            <person name="Foster-Nyarko E."/>
            <person name="Jarju S."/>
            <person name="Secka A."/>
            <person name="Antonio M."/>
            <person name="Oren A."/>
            <person name="Chaudhuri R.R."/>
            <person name="La Ragione R."/>
            <person name="Hildebrand F."/>
            <person name="Pallen M.J."/>
        </authorList>
    </citation>
    <scope>NUCLEOTIDE SEQUENCE</scope>
    <source>
        <strain evidence="2">14324</strain>
    </source>
</reference>
<evidence type="ECO:0000256" key="1">
    <source>
        <dbReference type="SAM" id="Phobius"/>
    </source>
</evidence>
<evidence type="ECO:0000313" key="2">
    <source>
        <dbReference type="EMBL" id="HIZ23130.1"/>
    </source>
</evidence>
<feature type="transmembrane region" description="Helical" evidence="1">
    <location>
        <begin position="82"/>
        <end position="102"/>
    </location>
</feature>